<dbReference type="PANTHER" id="PTHR43794">
    <property type="entry name" value="AMINOHYDROLASE SSNA-RELATED"/>
    <property type="match status" value="1"/>
</dbReference>
<dbReference type="Pfam" id="PF01979">
    <property type="entry name" value="Amidohydro_1"/>
    <property type="match status" value="1"/>
</dbReference>
<dbReference type="InterPro" id="IPR011059">
    <property type="entry name" value="Metal-dep_hydrolase_composite"/>
</dbReference>
<dbReference type="InterPro" id="IPR050287">
    <property type="entry name" value="MTA/SAH_deaminase"/>
</dbReference>
<keyword evidence="4" id="KW-1185">Reference proteome</keyword>
<dbReference type="InterPro" id="IPR006680">
    <property type="entry name" value="Amidohydro-rel"/>
</dbReference>
<keyword evidence="1" id="KW-0378">Hydrolase</keyword>
<evidence type="ECO:0000256" key="1">
    <source>
        <dbReference type="ARBA" id="ARBA00022801"/>
    </source>
</evidence>
<dbReference type="SUPFAM" id="SSF51338">
    <property type="entry name" value="Composite domain of metallo-dependent hydrolases"/>
    <property type="match status" value="2"/>
</dbReference>
<protein>
    <recommendedName>
        <fullName evidence="2">Amidohydrolase-related domain-containing protein</fullName>
    </recommendedName>
</protein>
<dbReference type="Gene3D" id="3.20.20.140">
    <property type="entry name" value="Metal-dependent hydrolases"/>
    <property type="match status" value="1"/>
</dbReference>
<organism evidence="3 4">
    <name type="scientific">[Myrmecia] bisecta</name>
    <dbReference type="NCBI Taxonomy" id="41462"/>
    <lineage>
        <taxon>Eukaryota</taxon>
        <taxon>Viridiplantae</taxon>
        <taxon>Chlorophyta</taxon>
        <taxon>core chlorophytes</taxon>
        <taxon>Trebouxiophyceae</taxon>
        <taxon>Trebouxiales</taxon>
        <taxon>Trebouxiaceae</taxon>
        <taxon>Myrmecia</taxon>
    </lineage>
</organism>
<dbReference type="InterPro" id="IPR032466">
    <property type="entry name" value="Metal_Hydrolase"/>
</dbReference>
<reference evidence="3 4" key="1">
    <citation type="journal article" date="2024" name="Nat. Commun.">
        <title>Phylogenomics reveals the evolutionary origins of lichenization in chlorophyte algae.</title>
        <authorList>
            <person name="Puginier C."/>
            <person name="Libourel C."/>
            <person name="Otte J."/>
            <person name="Skaloud P."/>
            <person name="Haon M."/>
            <person name="Grisel S."/>
            <person name="Petersen M."/>
            <person name="Berrin J.G."/>
            <person name="Delaux P.M."/>
            <person name="Dal Grande F."/>
            <person name="Keller J."/>
        </authorList>
    </citation>
    <scope>NUCLEOTIDE SEQUENCE [LARGE SCALE GENOMIC DNA]</scope>
    <source>
        <strain evidence="3 4">SAG 2043</strain>
    </source>
</reference>
<comment type="caution">
    <text evidence="3">The sequence shown here is derived from an EMBL/GenBank/DDBJ whole genome shotgun (WGS) entry which is preliminary data.</text>
</comment>
<accession>A0AAW1Q8Q0</accession>
<proteinExistence type="predicted"/>
<dbReference type="CDD" id="cd01298">
    <property type="entry name" value="ATZ_TRZ_like"/>
    <property type="match status" value="1"/>
</dbReference>
<dbReference type="Proteomes" id="UP001489004">
    <property type="component" value="Unassembled WGS sequence"/>
</dbReference>
<gene>
    <name evidence="3" type="ORF">WJX72_011301</name>
</gene>
<dbReference type="AlphaFoldDB" id="A0AAW1Q8Q0"/>
<dbReference type="EMBL" id="JALJOR010000004">
    <property type="protein sequence ID" value="KAK9818361.1"/>
    <property type="molecule type" value="Genomic_DNA"/>
</dbReference>
<name>A0AAW1Q8Q0_9CHLO</name>
<evidence type="ECO:0000259" key="2">
    <source>
        <dbReference type="Pfam" id="PF01979"/>
    </source>
</evidence>
<dbReference type="GO" id="GO:0016810">
    <property type="term" value="F:hydrolase activity, acting on carbon-nitrogen (but not peptide) bonds"/>
    <property type="evidence" value="ECO:0007669"/>
    <property type="project" value="InterPro"/>
</dbReference>
<dbReference type="SUPFAM" id="SSF51556">
    <property type="entry name" value="Metallo-dependent hydrolases"/>
    <property type="match status" value="1"/>
</dbReference>
<evidence type="ECO:0000313" key="3">
    <source>
        <dbReference type="EMBL" id="KAK9818361.1"/>
    </source>
</evidence>
<dbReference type="Gene3D" id="2.30.40.10">
    <property type="entry name" value="Urease, subunit C, domain 1"/>
    <property type="match status" value="1"/>
</dbReference>
<dbReference type="PANTHER" id="PTHR43794:SF11">
    <property type="entry name" value="AMIDOHYDROLASE-RELATED DOMAIN-CONTAINING PROTEIN"/>
    <property type="match status" value="1"/>
</dbReference>
<sequence>MVSTLLTHIGTLATQNEALGEISDAAVYITDNVVQWVGKSEDCAQYSPADVEINCEGLIILPGLINTHNHMYGSLTRCLGQEQGLFDWIGACNKVKQHFTSHDAHVAAKLTMAELILSGCTTSVDHMFHFPNDVRIDDTIRAAKDIGIRLHAARGTQSVANPVTPACLLEDEESALRDMRRVIEEHHDASKFAMVRVALAPTILFLVSPGMWEKTAQLAAEYPAVGLHCHFCETSADAQRIQASHGVSPHDFLSQRGWNTPRVWCAHCCKVDEAAIAHFGKHQMGVATCPSSSCRLGNGILPLRSLLDKGVNVGIGTDGPASNDACNLLLELRLATYLQRVQGKPDALTAREALRMGTAVGAAVLNRTDIGQIAPGFAADIVGWRTAVPAFCGVEDEVAALVFCSPGLGSVDLSIINGKVIIKDGKFVHMDLQKLMAEHHQCAARLRALAVA</sequence>
<feature type="domain" description="Amidohydrolase-related" evidence="2">
    <location>
        <begin position="59"/>
        <end position="420"/>
    </location>
</feature>
<evidence type="ECO:0000313" key="4">
    <source>
        <dbReference type="Proteomes" id="UP001489004"/>
    </source>
</evidence>